<dbReference type="InterPro" id="IPR037518">
    <property type="entry name" value="MPN"/>
</dbReference>
<keyword evidence="1" id="KW-0645">Protease</keyword>
<gene>
    <name evidence="8" type="primary">radC</name>
    <name evidence="8" type="ORF">I7X43_11195</name>
</gene>
<dbReference type="PANTHER" id="PTHR30471:SF3">
    <property type="entry name" value="UPF0758 PROTEIN YEES-RELATED"/>
    <property type="match status" value="1"/>
</dbReference>
<keyword evidence="5" id="KW-0482">Metalloprotease</keyword>
<dbReference type="GO" id="GO:0008237">
    <property type="term" value="F:metallopeptidase activity"/>
    <property type="evidence" value="ECO:0007669"/>
    <property type="project" value="UniProtKB-KW"/>
</dbReference>
<dbReference type="GO" id="GO:0046872">
    <property type="term" value="F:metal ion binding"/>
    <property type="evidence" value="ECO:0007669"/>
    <property type="project" value="UniProtKB-KW"/>
</dbReference>
<evidence type="ECO:0000256" key="1">
    <source>
        <dbReference type="ARBA" id="ARBA00022670"/>
    </source>
</evidence>
<dbReference type="Pfam" id="PF20582">
    <property type="entry name" value="UPF0758_N"/>
    <property type="match status" value="1"/>
</dbReference>
<evidence type="ECO:0000259" key="7">
    <source>
        <dbReference type="PROSITE" id="PS50249"/>
    </source>
</evidence>
<dbReference type="InterPro" id="IPR010994">
    <property type="entry name" value="RuvA_2-like"/>
</dbReference>
<evidence type="ECO:0000313" key="9">
    <source>
        <dbReference type="Proteomes" id="UP000620139"/>
    </source>
</evidence>
<dbReference type="NCBIfam" id="NF000642">
    <property type="entry name" value="PRK00024.1"/>
    <property type="match status" value="1"/>
</dbReference>
<evidence type="ECO:0000256" key="4">
    <source>
        <dbReference type="ARBA" id="ARBA00022833"/>
    </source>
</evidence>
<name>A0A931IYH3_9BURK</name>
<dbReference type="RefSeq" id="WP_198101030.1">
    <property type="nucleotide sequence ID" value="NZ_JAEDAL010000005.1"/>
</dbReference>
<organism evidence="8 9">
    <name type="scientific">Inhella gelatinilytica</name>
    <dbReference type="NCBI Taxonomy" id="2795030"/>
    <lineage>
        <taxon>Bacteria</taxon>
        <taxon>Pseudomonadati</taxon>
        <taxon>Pseudomonadota</taxon>
        <taxon>Betaproteobacteria</taxon>
        <taxon>Burkholderiales</taxon>
        <taxon>Sphaerotilaceae</taxon>
        <taxon>Inhella</taxon>
    </lineage>
</organism>
<dbReference type="Pfam" id="PF04002">
    <property type="entry name" value="RadC"/>
    <property type="match status" value="1"/>
</dbReference>
<comment type="similarity">
    <text evidence="6">Belongs to the UPF0758 family.</text>
</comment>
<keyword evidence="3" id="KW-0378">Hydrolase</keyword>
<dbReference type="AlphaFoldDB" id="A0A931IYH3"/>
<proteinExistence type="inferred from homology"/>
<dbReference type="InterPro" id="IPR025657">
    <property type="entry name" value="RadC_JAB"/>
</dbReference>
<dbReference type="PROSITE" id="PS01302">
    <property type="entry name" value="UPF0758"/>
    <property type="match status" value="1"/>
</dbReference>
<dbReference type="InterPro" id="IPR046778">
    <property type="entry name" value="UPF0758_N"/>
</dbReference>
<accession>A0A931IYH3</accession>
<evidence type="ECO:0000256" key="6">
    <source>
        <dbReference type="RuleBase" id="RU003797"/>
    </source>
</evidence>
<dbReference type="InterPro" id="IPR001405">
    <property type="entry name" value="UPF0758"/>
</dbReference>
<reference evidence="8" key="1">
    <citation type="submission" date="2020-12" db="EMBL/GenBank/DDBJ databases">
        <title>The genome sequence of Inhella sp. 4Y17.</title>
        <authorList>
            <person name="Liu Y."/>
        </authorList>
    </citation>
    <scope>NUCLEOTIDE SEQUENCE</scope>
    <source>
        <strain evidence="8">4Y10</strain>
    </source>
</reference>
<dbReference type="EMBL" id="JAEDAL010000005">
    <property type="protein sequence ID" value="MBH9553409.1"/>
    <property type="molecule type" value="Genomic_DNA"/>
</dbReference>
<evidence type="ECO:0000256" key="3">
    <source>
        <dbReference type="ARBA" id="ARBA00022801"/>
    </source>
</evidence>
<dbReference type="InterPro" id="IPR020891">
    <property type="entry name" value="UPF0758_CS"/>
</dbReference>
<dbReference type="SUPFAM" id="SSF47781">
    <property type="entry name" value="RuvA domain 2-like"/>
    <property type="match status" value="1"/>
</dbReference>
<dbReference type="Gene3D" id="3.40.140.10">
    <property type="entry name" value="Cytidine Deaminase, domain 2"/>
    <property type="match status" value="1"/>
</dbReference>
<keyword evidence="4" id="KW-0862">Zinc</keyword>
<keyword evidence="9" id="KW-1185">Reference proteome</keyword>
<protein>
    <submittedName>
        <fullName evidence="8">DNA repair protein RadC</fullName>
    </submittedName>
</protein>
<evidence type="ECO:0000256" key="2">
    <source>
        <dbReference type="ARBA" id="ARBA00022723"/>
    </source>
</evidence>
<dbReference type="PANTHER" id="PTHR30471">
    <property type="entry name" value="DNA REPAIR PROTEIN RADC"/>
    <property type="match status" value="1"/>
</dbReference>
<dbReference type="Gene3D" id="1.10.150.20">
    <property type="entry name" value="5' to 3' exonuclease, C-terminal subdomain"/>
    <property type="match status" value="1"/>
</dbReference>
<dbReference type="GO" id="GO:0006508">
    <property type="term" value="P:proteolysis"/>
    <property type="evidence" value="ECO:0007669"/>
    <property type="project" value="UniProtKB-KW"/>
</dbReference>
<comment type="caution">
    <text evidence="8">The sequence shown here is derived from an EMBL/GenBank/DDBJ whole genome shotgun (WGS) entry which is preliminary data.</text>
</comment>
<dbReference type="NCBIfam" id="TIGR00608">
    <property type="entry name" value="radc"/>
    <property type="match status" value="1"/>
</dbReference>
<evidence type="ECO:0000256" key="5">
    <source>
        <dbReference type="ARBA" id="ARBA00023049"/>
    </source>
</evidence>
<dbReference type="PROSITE" id="PS50249">
    <property type="entry name" value="MPN"/>
    <property type="match status" value="1"/>
</dbReference>
<sequence length="224" mass="24435">MLLDTLPQSCRPREKLLNHGAQALSEVELLALLLRTGTVGRSVLQMAEELLQQFGGLGGLLKAPRAELARVKGLGPAKQAELQAVLEIARRVLTTPLTERPILREAQAVEDLLRLQMGGLGHEIFAVLFLDSQLRLIQFEEVFRGTLTQTAVYPREIVQRALHHRAAAVVLAHNHPSGVTEPSSADIQLTQRLSAALALIDVRVLDHFVVGQSACASMAQRGLM</sequence>
<dbReference type="CDD" id="cd08071">
    <property type="entry name" value="MPN_DUF2466"/>
    <property type="match status" value="1"/>
</dbReference>
<dbReference type="Proteomes" id="UP000620139">
    <property type="component" value="Unassembled WGS sequence"/>
</dbReference>
<dbReference type="SUPFAM" id="SSF102712">
    <property type="entry name" value="JAB1/MPN domain"/>
    <property type="match status" value="1"/>
</dbReference>
<evidence type="ECO:0000313" key="8">
    <source>
        <dbReference type="EMBL" id="MBH9553409.1"/>
    </source>
</evidence>
<feature type="domain" description="MPN" evidence="7">
    <location>
        <begin position="102"/>
        <end position="224"/>
    </location>
</feature>
<keyword evidence="2" id="KW-0479">Metal-binding</keyword>